<proteinExistence type="predicted"/>
<feature type="domain" description="FAD/NAD(P)-binding" evidence="3">
    <location>
        <begin position="5"/>
        <end position="319"/>
    </location>
</feature>
<keyword evidence="1" id="KW-0560">Oxidoreductase</keyword>
<feature type="domain" description="BFD-like [2Fe-2S]-binding" evidence="2">
    <location>
        <begin position="379"/>
        <end position="423"/>
    </location>
</feature>
<dbReference type="EMBL" id="LT840185">
    <property type="protein sequence ID" value="SMF61906.1"/>
    <property type="molecule type" value="Genomic_DNA"/>
</dbReference>
<sequence>MAEAYDLVIVGGGPAGQAAALALDGSGVRIAVVDEQPRPGGQILRRPPAAFRVRDWLQGHEYGPLKKQLAAFEALRNVEWLGGRSVLGLAREDGGFALSLSGPEGASRLTAPRVLIAAGCQDLAVPVPGWTLPGVYTAGGLQTLLKSQQIVPGERILLAGTHPLQLVIAEQIVAAGGTLAAVLFAQPRAVMLRTSLAHPGAALAHPRNLLAAAHAERALRRAGVPLLYGHSLDAITGEGRVGAVTTDTQTIACDSVGLCYGFVPQSALPRMAGARMRPAGRAGGWAAEHDYWMRSSVPGLWVAGETTGVAGAPAAMAAGRIAGIGIARDSGTIDAQTAERGAASARRDHAKRLGFARLLDAVADPRGYWPAADTNLIACRCENVTFGAIDAAIADGGTANAVKLATRCGMGPCQGRNCEPTLLRRLADAGRPEDPGFAQRFPARPVPIGDLAAPPGGLPIG</sequence>
<dbReference type="STRING" id="941907.SAMN06295910_0908"/>
<dbReference type="InterPro" id="IPR023753">
    <property type="entry name" value="FAD/NAD-binding_dom"/>
</dbReference>
<dbReference type="PIRSF" id="PIRSF037495">
    <property type="entry name" value="Opine_OX_OoxA/HcnB"/>
    <property type="match status" value="1"/>
</dbReference>
<gene>
    <name evidence="4" type="ORF">SAMN06295910_0908</name>
</gene>
<evidence type="ECO:0000259" key="3">
    <source>
        <dbReference type="Pfam" id="PF07992"/>
    </source>
</evidence>
<dbReference type="Gene3D" id="3.50.50.60">
    <property type="entry name" value="FAD/NAD(P)-binding domain"/>
    <property type="match status" value="2"/>
</dbReference>
<dbReference type="InterPro" id="IPR036188">
    <property type="entry name" value="FAD/NAD-bd_sf"/>
</dbReference>
<dbReference type="InterPro" id="IPR017224">
    <property type="entry name" value="Opine_Oxase_asu/HCN_bsu"/>
</dbReference>
<dbReference type="OrthoDB" id="5287468at2"/>
<dbReference type="CDD" id="cd19946">
    <property type="entry name" value="GlpA-like_Fer2_BFD-like"/>
    <property type="match status" value="1"/>
</dbReference>
<reference evidence="5" key="1">
    <citation type="submission" date="2017-04" db="EMBL/GenBank/DDBJ databases">
        <authorList>
            <person name="Varghese N."/>
            <person name="Submissions S."/>
        </authorList>
    </citation>
    <scope>NUCLEOTIDE SEQUENCE [LARGE SCALE GENOMIC DNA]</scope>
    <source>
        <strain evidence="5">Dd16</strain>
    </source>
</reference>
<dbReference type="Proteomes" id="UP000192934">
    <property type="component" value="Chromosome I"/>
</dbReference>
<name>A0A1X7G0X5_9SPHN</name>
<dbReference type="GO" id="GO:0016491">
    <property type="term" value="F:oxidoreductase activity"/>
    <property type="evidence" value="ECO:0007669"/>
    <property type="project" value="UniProtKB-KW"/>
</dbReference>
<evidence type="ECO:0000259" key="2">
    <source>
        <dbReference type="Pfam" id="PF04324"/>
    </source>
</evidence>
<evidence type="ECO:0000313" key="5">
    <source>
        <dbReference type="Proteomes" id="UP000192934"/>
    </source>
</evidence>
<dbReference type="AlphaFoldDB" id="A0A1X7G0X5"/>
<evidence type="ECO:0000256" key="1">
    <source>
        <dbReference type="ARBA" id="ARBA00023002"/>
    </source>
</evidence>
<dbReference type="PANTHER" id="PTHR42949:SF3">
    <property type="entry name" value="ANAEROBIC GLYCEROL-3-PHOSPHATE DEHYDROGENASE SUBUNIT B"/>
    <property type="match status" value="1"/>
</dbReference>
<dbReference type="SUPFAM" id="SSF51905">
    <property type="entry name" value="FAD/NAD(P)-binding domain"/>
    <property type="match status" value="1"/>
</dbReference>
<dbReference type="PRINTS" id="PR00368">
    <property type="entry name" value="FADPNR"/>
</dbReference>
<dbReference type="Gene3D" id="1.10.10.1100">
    <property type="entry name" value="BFD-like [2Fe-2S]-binding domain"/>
    <property type="match status" value="1"/>
</dbReference>
<dbReference type="InterPro" id="IPR007419">
    <property type="entry name" value="BFD-like_2Fe2S-bd_dom"/>
</dbReference>
<keyword evidence="5" id="KW-1185">Reference proteome</keyword>
<accession>A0A1X7G0X5</accession>
<dbReference type="Pfam" id="PF04324">
    <property type="entry name" value="Fer2_BFD"/>
    <property type="match status" value="1"/>
</dbReference>
<organism evidence="4 5">
    <name type="scientific">Allosphingosinicella indica</name>
    <dbReference type="NCBI Taxonomy" id="941907"/>
    <lineage>
        <taxon>Bacteria</taxon>
        <taxon>Pseudomonadati</taxon>
        <taxon>Pseudomonadota</taxon>
        <taxon>Alphaproteobacteria</taxon>
        <taxon>Sphingomonadales</taxon>
        <taxon>Sphingomonadaceae</taxon>
        <taxon>Allosphingosinicella</taxon>
    </lineage>
</organism>
<dbReference type="InterPro" id="IPR051691">
    <property type="entry name" value="Metab_Enz_Cyan_OpOx_G3PDH"/>
</dbReference>
<dbReference type="RefSeq" id="WP_085217706.1">
    <property type="nucleotide sequence ID" value="NZ_LT840185.1"/>
</dbReference>
<evidence type="ECO:0000313" key="4">
    <source>
        <dbReference type="EMBL" id="SMF61906.1"/>
    </source>
</evidence>
<dbReference type="Pfam" id="PF07992">
    <property type="entry name" value="Pyr_redox_2"/>
    <property type="match status" value="1"/>
</dbReference>
<protein>
    <submittedName>
        <fullName evidence="4">Thioredoxin reductase</fullName>
    </submittedName>
</protein>
<dbReference type="PRINTS" id="PR00469">
    <property type="entry name" value="PNDRDTASEII"/>
</dbReference>
<dbReference type="PANTHER" id="PTHR42949">
    <property type="entry name" value="ANAEROBIC GLYCEROL-3-PHOSPHATE DEHYDROGENASE SUBUNIT B"/>
    <property type="match status" value="1"/>
</dbReference>
<dbReference type="InterPro" id="IPR041854">
    <property type="entry name" value="BFD-like_2Fe2S-bd_dom_sf"/>
</dbReference>